<dbReference type="InterPro" id="IPR005311">
    <property type="entry name" value="PBP_dimer"/>
</dbReference>
<keyword evidence="2" id="KW-0378">Hydrolase</keyword>
<evidence type="ECO:0000256" key="2">
    <source>
        <dbReference type="ARBA" id="ARBA00022645"/>
    </source>
</evidence>
<gene>
    <name evidence="7" type="ORF">JI748_03390</name>
</gene>
<keyword evidence="8" id="KW-1185">Reference proteome</keyword>
<evidence type="ECO:0000313" key="8">
    <source>
        <dbReference type="Proteomes" id="UP000595857"/>
    </source>
</evidence>
<evidence type="ECO:0000313" key="7">
    <source>
        <dbReference type="EMBL" id="QQR40071.1"/>
    </source>
</evidence>
<accession>A0ABX7C7H6</accession>
<evidence type="ECO:0000256" key="1">
    <source>
        <dbReference type="ARBA" id="ARBA00004370"/>
    </source>
</evidence>
<dbReference type="PANTHER" id="PTHR30627:SF1">
    <property type="entry name" value="PEPTIDOGLYCAN D,D-TRANSPEPTIDASE FTSI"/>
    <property type="match status" value="1"/>
</dbReference>
<keyword evidence="4" id="KW-1133">Transmembrane helix</keyword>
<evidence type="ECO:0000259" key="6">
    <source>
        <dbReference type="Pfam" id="PF03717"/>
    </source>
</evidence>
<dbReference type="RefSeq" id="WP_201635080.1">
    <property type="nucleotide sequence ID" value="NZ_CP068046.1"/>
</dbReference>
<dbReference type="Pfam" id="PF00905">
    <property type="entry name" value="Transpeptidase"/>
    <property type="match status" value="1"/>
</dbReference>
<dbReference type="Proteomes" id="UP000595857">
    <property type="component" value="Chromosome"/>
</dbReference>
<dbReference type="Gene3D" id="3.40.710.10">
    <property type="entry name" value="DD-peptidase/beta-lactamase superfamily"/>
    <property type="match status" value="1"/>
</dbReference>
<dbReference type="PANTHER" id="PTHR30627">
    <property type="entry name" value="PEPTIDOGLYCAN D,D-TRANSPEPTIDASE"/>
    <property type="match status" value="1"/>
</dbReference>
<organism evidence="7 8">
    <name type="scientific">Devosia rhizoryzae</name>
    <dbReference type="NCBI Taxonomy" id="2774137"/>
    <lineage>
        <taxon>Bacteria</taxon>
        <taxon>Pseudomonadati</taxon>
        <taxon>Pseudomonadota</taxon>
        <taxon>Alphaproteobacteria</taxon>
        <taxon>Hyphomicrobiales</taxon>
        <taxon>Devosiaceae</taxon>
        <taxon>Devosia</taxon>
    </lineage>
</organism>
<feature type="domain" description="Penicillin-binding protein transpeptidase" evidence="5">
    <location>
        <begin position="238"/>
        <end position="523"/>
    </location>
</feature>
<dbReference type="InterPro" id="IPR001460">
    <property type="entry name" value="PCN-bd_Tpept"/>
</dbReference>
<keyword evidence="3 4" id="KW-0472">Membrane</keyword>
<dbReference type="Pfam" id="PF03717">
    <property type="entry name" value="PBP_dimer"/>
    <property type="match status" value="1"/>
</dbReference>
<dbReference type="InterPro" id="IPR012338">
    <property type="entry name" value="Beta-lactam/transpept-like"/>
</dbReference>
<evidence type="ECO:0000259" key="5">
    <source>
        <dbReference type="Pfam" id="PF00905"/>
    </source>
</evidence>
<proteinExistence type="predicted"/>
<dbReference type="InterPro" id="IPR050515">
    <property type="entry name" value="Beta-lactam/transpept"/>
</dbReference>
<sequence length="565" mass="61095">MYTADDALVIRGTNTLRESVTRRRLAITMLLVFVGFVVIGARLVQLGTHRTEMTIEGRTVSEIEASRPPILDRNGIAMAVDIRVPSLYAEPRRIVDVEEAVIKIRGVLPEIDATWLRSRLTGDRGFVWIKRELTPSVRDSIMRLGLPGIDFLTESKRFYPGGSDAAHVLGAVNIDSQGIAGIERGIDDAGVAALQAFGLARGQELSPIRLSIDMRVQHAMRTELVDAISRYKSIAAGGVMMDAVTGEIMAMVSLPDFDPNSPASALEEGSFNRMTAGNFELGSVVKTVSFAASLDSGAVTLEDSFDARFPVRFGRQAINDFKGQNRILSVPEIFRYSSNVGTIRLMQAMGEDRYRDFFTRIGFDAPLVTELPEKAPPNVPDQFSEVVAATASFGHGFGISPLHMARALGAFVNGGRLLQPTFYPRTEEEALALATQVIKPETSAQMRELLRFNAIVGSGSRMNKIAVGYRVGGKTGTAEKVVDGRYGQGKNLNVFVAAFPMEAPRYVMLILIDEAEPETPQSGNTAGWNAGEVSGRIIARAAPMLGIAPADSKSNDDAILADLGG</sequence>
<feature type="domain" description="Penicillin-binding protein dimerisation" evidence="6">
    <location>
        <begin position="63"/>
        <end position="173"/>
    </location>
</feature>
<dbReference type="SUPFAM" id="SSF56601">
    <property type="entry name" value="beta-lactamase/transpeptidase-like"/>
    <property type="match status" value="1"/>
</dbReference>
<name>A0ABX7C7H6_9HYPH</name>
<keyword evidence="2" id="KW-0645">Protease</keyword>
<keyword evidence="4" id="KW-0812">Transmembrane</keyword>
<dbReference type="Gene3D" id="3.30.450.330">
    <property type="match status" value="1"/>
</dbReference>
<evidence type="ECO:0000256" key="4">
    <source>
        <dbReference type="SAM" id="Phobius"/>
    </source>
</evidence>
<dbReference type="InterPro" id="IPR036138">
    <property type="entry name" value="PBP_dimer_sf"/>
</dbReference>
<comment type="subcellular location">
    <subcellularLocation>
        <location evidence="1">Membrane</location>
    </subcellularLocation>
</comment>
<reference evidence="7 8" key="1">
    <citation type="submission" date="2021-01" db="EMBL/GenBank/DDBJ databases">
        <title>Genome seq and assembly of Devosia sp. LEGU1.</title>
        <authorList>
            <person name="Chhetri G."/>
        </authorList>
    </citation>
    <scope>NUCLEOTIDE SEQUENCE [LARGE SCALE GENOMIC DNA]</scope>
    <source>
        <strain evidence="7 8">LEGU1</strain>
    </source>
</reference>
<protein>
    <submittedName>
        <fullName evidence="7">Penicillin-binding protein 2</fullName>
    </submittedName>
</protein>
<dbReference type="SUPFAM" id="SSF56519">
    <property type="entry name" value="Penicillin binding protein dimerisation domain"/>
    <property type="match status" value="1"/>
</dbReference>
<feature type="transmembrane region" description="Helical" evidence="4">
    <location>
        <begin position="25"/>
        <end position="44"/>
    </location>
</feature>
<dbReference type="EMBL" id="CP068046">
    <property type="protein sequence ID" value="QQR40071.1"/>
    <property type="molecule type" value="Genomic_DNA"/>
</dbReference>
<evidence type="ECO:0000256" key="3">
    <source>
        <dbReference type="ARBA" id="ARBA00023136"/>
    </source>
</evidence>
<dbReference type="Gene3D" id="3.90.1310.10">
    <property type="entry name" value="Penicillin-binding protein 2a (Domain 2)"/>
    <property type="match status" value="1"/>
</dbReference>
<keyword evidence="2" id="KW-0121">Carboxypeptidase</keyword>